<gene>
    <name evidence="3" type="primary">pol_79</name>
    <name evidence="3" type="ORF">FJT64_024795</name>
</gene>
<dbReference type="PANTHER" id="PTHR37984">
    <property type="entry name" value="PROTEIN CBG26694"/>
    <property type="match status" value="1"/>
</dbReference>
<feature type="domain" description="Integrase catalytic" evidence="2">
    <location>
        <begin position="129"/>
        <end position="250"/>
    </location>
</feature>
<dbReference type="InterPro" id="IPR036397">
    <property type="entry name" value="RNaseH_sf"/>
</dbReference>
<evidence type="ECO:0000256" key="1">
    <source>
        <dbReference type="ARBA" id="ARBA00012493"/>
    </source>
</evidence>
<dbReference type="InterPro" id="IPR001584">
    <property type="entry name" value="Integrase_cat-core"/>
</dbReference>
<organism evidence="3 4">
    <name type="scientific">Amphibalanus amphitrite</name>
    <name type="common">Striped barnacle</name>
    <name type="synonym">Balanus amphitrite</name>
    <dbReference type="NCBI Taxonomy" id="1232801"/>
    <lineage>
        <taxon>Eukaryota</taxon>
        <taxon>Metazoa</taxon>
        <taxon>Ecdysozoa</taxon>
        <taxon>Arthropoda</taxon>
        <taxon>Crustacea</taxon>
        <taxon>Multicrustacea</taxon>
        <taxon>Cirripedia</taxon>
        <taxon>Thoracica</taxon>
        <taxon>Thoracicalcarea</taxon>
        <taxon>Balanomorpha</taxon>
        <taxon>Balanoidea</taxon>
        <taxon>Balanidae</taxon>
        <taxon>Amphibalaninae</taxon>
        <taxon>Amphibalanus</taxon>
    </lineage>
</organism>
<evidence type="ECO:0000313" key="3">
    <source>
        <dbReference type="EMBL" id="KAF0303218.1"/>
    </source>
</evidence>
<dbReference type="InterPro" id="IPR050951">
    <property type="entry name" value="Retrovirus_Pol_polyprotein"/>
</dbReference>
<dbReference type="Proteomes" id="UP000440578">
    <property type="component" value="Unassembled WGS sequence"/>
</dbReference>
<dbReference type="GO" id="GO:0015074">
    <property type="term" value="P:DNA integration"/>
    <property type="evidence" value="ECO:0007669"/>
    <property type="project" value="InterPro"/>
</dbReference>
<dbReference type="GO" id="GO:0003676">
    <property type="term" value="F:nucleic acid binding"/>
    <property type="evidence" value="ECO:0007669"/>
    <property type="project" value="InterPro"/>
</dbReference>
<name>A0A6A4WM05_AMPAM</name>
<dbReference type="Pfam" id="PF17921">
    <property type="entry name" value="Integrase_H2C2"/>
    <property type="match status" value="1"/>
</dbReference>
<dbReference type="Gene3D" id="3.30.420.10">
    <property type="entry name" value="Ribonuclease H-like superfamily/Ribonuclease H"/>
    <property type="match status" value="1"/>
</dbReference>
<dbReference type="EC" id="2.7.7.49" evidence="1"/>
<dbReference type="Pfam" id="PF00665">
    <property type="entry name" value="rve"/>
    <property type="match status" value="1"/>
</dbReference>
<evidence type="ECO:0000313" key="4">
    <source>
        <dbReference type="Proteomes" id="UP000440578"/>
    </source>
</evidence>
<proteinExistence type="predicted"/>
<keyword evidence="4" id="KW-1185">Reference proteome</keyword>
<dbReference type="PROSITE" id="PS50994">
    <property type="entry name" value="INTEGRASE"/>
    <property type="match status" value="1"/>
</dbReference>
<dbReference type="OrthoDB" id="6376096at2759"/>
<sequence>MLIRRRVDLIRQLANELELKVTVTLVRSEENLADALTRVPKEWLRDECEESRMSVTADDGVGDSAARGQVVVGAGAADAVRSSVQSVHERAGHPGVRRTLFFARRDVSRDVTRALVRAVVTTCDVCRSIDPAPVRWRHGSLEVAAVWERVAMDVTHHQGRSYLTVIDCGPTRFTVWRPLGRADTVEVTGHLEQIFLERGAPKEILADNDTVFRGRRLASLVARWGIALRFRAVHEPGGNGVVERCHRTVKVIAARRWCPVSEAVHLYNVTPRDGRTADTAPAAGVYRYAVRDCVRPGHTPVDTDGDGAQPAPALTQPTDTRLRVGDRVWVRRRGTRCTETSQRGTVTGELSEQVLEVDGVPWHVRNLRPRYEASSDSGE</sequence>
<dbReference type="GO" id="GO:0003964">
    <property type="term" value="F:RNA-directed DNA polymerase activity"/>
    <property type="evidence" value="ECO:0007669"/>
    <property type="project" value="UniProtKB-EC"/>
</dbReference>
<dbReference type="AlphaFoldDB" id="A0A6A4WM05"/>
<reference evidence="3 4" key="1">
    <citation type="submission" date="2019-07" db="EMBL/GenBank/DDBJ databases">
        <title>Draft genome assembly of a fouling barnacle, Amphibalanus amphitrite (Darwin, 1854): The first reference genome for Thecostraca.</title>
        <authorList>
            <person name="Kim W."/>
        </authorList>
    </citation>
    <scope>NUCLEOTIDE SEQUENCE [LARGE SCALE GENOMIC DNA]</scope>
    <source>
        <strain evidence="3">SNU_AA5</strain>
        <tissue evidence="3">Soma without cirri and trophi</tissue>
    </source>
</reference>
<dbReference type="InterPro" id="IPR041588">
    <property type="entry name" value="Integrase_H2C2"/>
</dbReference>
<dbReference type="InterPro" id="IPR012337">
    <property type="entry name" value="RNaseH-like_sf"/>
</dbReference>
<dbReference type="EMBL" id="VIIS01000966">
    <property type="protein sequence ID" value="KAF0303218.1"/>
    <property type="molecule type" value="Genomic_DNA"/>
</dbReference>
<dbReference type="PANTHER" id="PTHR37984:SF5">
    <property type="entry name" value="PROTEIN NYNRIN-LIKE"/>
    <property type="match status" value="1"/>
</dbReference>
<protein>
    <recommendedName>
        <fullName evidence="1">RNA-directed DNA polymerase</fullName>
        <ecNumber evidence="1">2.7.7.49</ecNumber>
    </recommendedName>
</protein>
<dbReference type="SUPFAM" id="SSF53098">
    <property type="entry name" value="Ribonuclease H-like"/>
    <property type="match status" value="1"/>
</dbReference>
<accession>A0A6A4WM05</accession>
<comment type="caution">
    <text evidence="3">The sequence shown here is derived from an EMBL/GenBank/DDBJ whole genome shotgun (WGS) entry which is preliminary data.</text>
</comment>
<evidence type="ECO:0000259" key="2">
    <source>
        <dbReference type="PROSITE" id="PS50994"/>
    </source>
</evidence>